<dbReference type="EMBL" id="KV441432">
    <property type="protein sequence ID" value="OAF54282.1"/>
    <property type="molecule type" value="Genomic_DNA"/>
</dbReference>
<dbReference type="InterPro" id="IPR019182">
    <property type="entry name" value="Cytochrome_b-c1_su10_fun"/>
</dbReference>
<evidence type="ECO:0000313" key="2">
    <source>
        <dbReference type="EMBL" id="OAF54282.1"/>
    </source>
</evidence>
<gene>
    <name evidence="2" type="ORF">VC83_09437</name>
</gene>
<dbReference type="GeneID" id="36292468"/>
<reference evidence="2" key="1">
    <citation type="submission" date="2016-03" db="EMBL/GenBank/DDBJ databases">
        <title>Updated assembly of Pseudogymnoascus destructans, the fungus causing white-nose syndrome of bats.</title>
        <authorList>
            <person name="Palmer J.M."/>
            <person name="Drees K.P."/>
            <person name="Foster J.T."/>
            <person name="Lindner D.L."/>
        </authorList>
    </citation>
    <scope>NUCLEOTIDE SEQUENCE [LARGE SCALE GENOMIC DNA]</scope>
    <source>
        <strain evidence="2">20631-21</strain>
    </source>
</reference>
<dbReference type="GO" id="GO:0005739">
    <property type="term" value="C:mitochondrion"/>
    <property type="evidence" value="ECO:0007669"/>
    <property type="project" value="GOC"/>
</dbReference>
<name>A0A176ZYH5_9PEZI</name>
<dbReference type="VEuPathDB" id="FungiDB:GMDG_08018"/>
<dbReference type="Pfam" id="PF09796">
    <property type="entry name" value="QCR10"/>
    <property type="match status" value="1"/>
</dbReference>
<organism evidence="2">
    <name type="scientific">Pseudogymnoascus destructans</name>
    <dbReference type="NCBI Taxonomy" id="655981"/>
    <lineage>
        <taxon>Eukaryota</taxon>
        <taxon>Fungi</taxon>
        <taxon>Dikarya</taxon>
        <taxon>Ascomycota</taxon>
        <taxon>Pezizomycotina</taxon>
        <taxon>Leotiomycetes</taxon>
        <taxon>Thelebolales</taxon>
        <taxon>Thelebolaceae</taxon>
        <taxon>Pseudogymnoascus</taxon>
    </lineage>
</organism>
<feature type="transmembrane region" description="Helical" evidence="1">
    <location>
        <begin position="42"/>
        <end position="61"/>
    </location>
</feature>
<dbReference type="RefSeq" id="XP_024319589.1">
    <property type="nucleotide sequence ID" value="XM_024472876.1"/>
</dbReference>
<protein>
    <submittedName>
        <fullName evidence="2">Uncharacterized protein</fullName>
    </submittedName>
</protein>
<dbReference type="PANTHER" id="PTHR28254:SF1">
    <property type="entry name" value="CYTOCHROME B-C1 COMPLEX SUBUNIT 10, MITOCHONDRIAL"/>
    <property type="match status" value="1"/>
</dbReference>
<keyword evidence="1" id="KW-1133">Transmembrane helix</keyword>
<evidence type="ECO:0000256" key="1">
    <source>
        <dbReference type="SAM" id="Phobius"/>
    </source>
</evidence>
<dbReference type="AlphaFoldDB" id="A0A176ZYH5"/>
<dbReference type="PANTHER" id="PTHR28254">
    <property type="entry name" value="CYTOCHROME B-C1 COMPLEX SUBUNIT 10"/>
    <property type="match status" value="1"/>
</dbReference>
<dbReference type="Proteomes" id="UP000077154">
    <property type="component" value="Unassembled WGS sequence"/>
</dbReference>
<keyword evidence="1" id="KW-0812">Transmembrane</keyword>
<dbReference type="GO" id="GO:0006122">
    <property type="term" value="P:mitochondrial electron transport, ubiquinol to cytochrome c"/>
    <property type="evidence" value="ECO:0007669"/>
    <property type="project" value="InterPro"/>
</dbReference>
<dbReference type="eggNOG" id="ENOG502SBV5">
    <property type="taxonomic scope" value="Eukaryota"/>
</dbReference>
<proteinExistence type="predicted"/>
<accession>A0A176ZYH5</accession>
<sequence>MAGTTAPWASQKAYRTYRSAYGPKYKIQPNIGGWTVKATTKLGMTLAGFGASAGLFALFFFGEVPIVRKDILSKVPFIGQRFIREIPASDNVCDVPACVVGDMGTTRNTNYEVAFLIDLLDSNGDVGWDRRGGWEKGEETREMFGKCILRAI</sequence>
<dbReference type="OrthoDB" id="2391627at2759"/>
<keyword evidence="1" id="KW-0472">Membrane</keyword>